<comment type="caution">
    <text evidence="1">The sequence shown here is derived from an EMBL/GenBank/DDBJ whole genome shotgun (WGS) entry which is preliminary data.</text>
</comment>
<reference evidence="1 2" key="1">
    <citation type="submission" date="2014-03" db="EMBL/GenBank/DDBJ databases">
        <title>Whole genome sequence of Novosphingobium resinovorum KF1.</title>
        <authorList>
            <person name="Gan H.M."/>
            <person name="Gan H.Y."/>
            <person name="Chew T.H."/>
            <person name="Savka M.A."/>
        </authorList>
    </citation>
    <scope>NUCLEOTIDE SEQUENCE [LARGE SCALE GENOMIC DNA]</scope>
    <source>
        <strain evidence="1 2">KF1</strain>
    </source>
</reference>
<organism evidence="1 2">
    <name type="scientific">Novosphingobium resinovorum</name>
    <dbReference type="NCBI Taxonomy" id="158500"/>
    <lineage>
        <taxon>Bacteria</taxon>
        <taxon>Pseudomonadati</taxon>
        <taxon>Pseudomonadota</taxon>
        <taxon>Alphaproteobacteria</taxon>
        <taxon>Sphingomonadales</taxon>
        <taxon>Sphingomonadaceae</taxon>
        <taxon>Novosphingobium</taxon>
    </lineage>
</organism>
<name>A0A031JT40_9SPHN</name>
<gene>
    <name evidence="1" type="ORF">BV97_03741</name>
</gene>
<dbReference type="RefSeq" id="WP_036527684.1">
    <property type="nucleotide sequence ID" value="NZ_JFYZ01000020.1"/>
</dbReference>
<evidence type="ECO:0000313" key="2">
    <source>
        <dbReference type="Proteomes" id="UP000024329"/>
    </source>
</evidence>
<dbReference type="Proteomes" id="UP000024329">
    <property type="component" value="Unassembled WGS sequence"/>
</dbReference>
<dbReference type="EMBL" id="JFYZ01000020">
    <property type="protein sequence ID" value="EZP79958.1"/>
    <property type="molecule type" value="Genomic_DNA"/>
</dbReference>
<sequence length="102" mass="11312">MTHALEPTVTAELAVILSRLVDAYDVLPFMTNIHSATEMIFSPLPDEMLALVVESEDYKPVIAGADPTWLAISGPNGHAEIILYRTLCDEQFYVITPRHARS</sequence>
<accession>A0A031JT40</accession>
<evidence type="ECO:0000313" key="1">
    <source>
        <dbReference type="EMBL" id="EZP79958.1"/>
    </source>
</evidence>
<proteinExistence type="predicted"/>
<protein>
    <submittedName>
        <fullName evidence="1">Uncharacterized protein</fullName>
    </submittedName>
</protein>
<dbReference type="AlphaFoldDB" id="A0A031JT40"/>
<dbReference type="PATRIC" id="fig|158500.4.peg.3812"/>